<dbReference type="HOGENOM" id="CLU_088919_0_0_7"/>
<dbReference type="EMBL" id="CP002830">
    <property type="protein sequence ID" value="AEI67639.1"/>
    <property type="molecule type" value="Genomic_DNA"/>
</dbReference>
<dbReference type="InterPro" id="IPR032871">
    <property type="entry name" value="AHH_dom_containing"/>
</dbReference>
<dbReference type="Proteomes" id="UP000000488">
    <property type="component" value="Chromosome"/>
</dbReference>
<evidence type="ECO:0000313" key="2">
    <source>
        <dbReference type="EMBL" id="AEI67639.1"/>
    </source>
</evidence>
<dbReference type="KEGG" id="mfu:LILAB_28790"/>
<evidence type="ECO:0000256" key="1">
    <source>
        <dbReference type="SAM" id="MobiDB-lite"/>
    </source>
</evidence>
<proteinExistence type="predicted"/>
<evidence type="ECO:0000313" key="3">
    <source>
        <dbReference type="Proteomes" id="UP000000488"/>
    </source>
</evidence>
<organism evidence="2 3">
    <name type="scientific">Myxococcus fulvus (strain ATCC BAA-855 / HW-1)</name>
    <dbReference type="NCBI Taxonomy" id="483219"/>
    <lineage>
        <taxon>Bacteria</taxon>
        <taxon>Pseudomonadati</taxon>
        <taxon>Myxococcota</taxon>
        <taxon>Myxococcia</taxon>
        <taxon>Myxococcales</taxon>
        <taxon>Cystobacterineae</taxon>
        <taxon>Myxococcaceae</taxon>
        <taxon>Myxococcus</taxon>
    </lineage>
</organism>
<dbReference type="Pfam" id="PF14412">
    <property type="entry name" value="AHH"/>
    <property type="match status" value="1"/>
</dbReference>
<feature type="region of interest" description="Disordered" evidence="1">
    <location>
        <begin position="184"/>
        <end position="208"/>
    </location>
</feature>
<reference evidence="2 3" key="1">
    <citation type="journal article" date="2011" name="J. Bacteriol.">
        <title>Genome sequence of the halotolerant marine bacterium Myxococcus fulvus HW-1.</title>
        <authorList>
            <person name="Li Z.F."/>
            <person name="Li X."/>
            <person name="Liu H."/>
            <person name="Liu X."/>
            <person name="Han K."/>
            <person name="Wu Z.H."/>
            <person name="Hu W."/>
            <person name="Li F.F."/>
            <person name="Li Y.Z."/>
        </authorList>
    </citation>
    <scope>NUCLEOTIDE SEQUENCE [LARGE SCALE GENOMIC DNA]</scope>
    <source>
        <strain evidence="3">ATCC BAA-855 / HW-1</strain>
    </source>
</reference>
<gene>
    <name evidence="2" type="ordered locus">LILAB_28790</name>
</gene>
<sequence>MPPCEYCGGPWHTLARRWGDHLGNSRELRDNILAGREANEHPWYTGRWSIAAHHLICSEAMAEDEQWAKVCRDFGYDINRRENGVMLPMVMTVACELHVPIHIGPHAGGWAFDMDLAYPNAVKRLLSGFARAVARGRFCADPAGLTKELDRLSRTILSKLVSGQWSLTTDGLDYLAGGNGCAGASSIQDKPQRACPRGRKHNSRHGDTGASLVRRTLQVGE</sequence>
<accession>F8CK83</accession>
<dbReference type="AlphaFoldDB" id="F8CK83"/>
<name>F8CK83_MYXFH</name>
<protein>
    <submittedName>
        <fullName evidence="2">Uncharacterized protein</fullName>
    </submittedName>
</protein>